<gene>
    <name evidence="4" type="ORF">WQQ_31960</name>
</gene>
<dbReference type="PROSITE" id="PS50005">
    <property type="entry name" value="TPR"/>
    <property type="match status" value="1"/>
</dbReference>
<keyword evidence="3" id="KW-0732">Signal</keyword>
<evidence type="ECO:0000256" key="1">
    <source>
        <dbReference type="PROSITE-ProRule" id="PRU00339"/>
    </source>
</evidence>
<name>I7ZCL7_9GAMM</name>
<protein>
    <submittedName>
        <fullName evidence="4">Uncharacterized protein</fullName>
    </submittedName>
</protein>
<dbReference type="InterPro" id="IPR011990">
    <property type="entry name" value="TPR-like_helical_dom_sf"/>
</dbReference>
<evidence type="ECO:0000256" key="3">
    <source>
        <dbReference type="SAM" id="SignalP"/>
    </source>
</evidence>
<evidence type="ECO:0000313" key="5">
    <source>
        <dbReference type="Proteomes" id="UP000003704"/>
    </source>
</evidence>
<dbReference type="Gene3D" id="1.25.40.10">
    <property type="entry name" value="Tetratricopeptide repeat domain"/>
    <property type="match status" value="1"/>
</dbReference>
<feature type="region of interest" description="Disordered" evidence="2">
    <location>
        <begin position="29"/>
        <end position="89"/>
    </location>
</feature>
<evidence type="ECO:0000256" key="2">
    <source>
        <dbReference type="SAM" id="MobiDB-lite"/>
    </source>
</evidence>
<feature type="signal peptide" evidence="3">
    <location>
        <begin position="1"/>
        <end position="26"/>
    </location>
</feature>
<sequence length="206" mass="21914">MQGFYCFTGHKLASLGLLILAGCASSTGQRTGYPAGGSQPQPPVGTVYPAPQQPAPAAPQQPRQPVPILPGDQTATIPPQKTPPNYPKSAADISGGAVVSLMKQASQARAAGQYDQASGALERAVRIEPRNYFVWSALARNYLDKKLYDNAESIALKSNSLARGNVYVELENWKIITEARQAQGDAIGALQAQGRLDEIQRNLIGS</sequence>
<evidence type="ECO:0000313" key="4">
    <source>
        <dbReference type="EMBL" id="EIT69614.1"/>
    </source>
</evidence>
<feature type="repeat" description="TPR" evidence="1">
    <location>
        <begin position="98"/>
        <end position="131"/>
    </location>
</feature>
<keyword evidence="1" id="KW-0802">TPR repeat</keyword>
<dbReference type="Proteomes" id="UP000003704">
    <property type="component" value="Unassembled WGS sequence"/>
</dbReference>
<dbReference type="SUPFAM" id="SSF48452">
    <property type="entry name" value="TPR-like"/>
    <property type="match status" value="1"/>
</dbReference>
<dbReference type="InterPro" id="IPR019734">
    <property type="entry name" value="TPR_rpt"/>
</dbReference>
<accession>I7ZCL7</accession>
<comment type="caution">
    <text evidence="4">The sequence shown here is derived from an EMBL/GenBank/DDBJ whole genome shotgun (WGS) entry which is preliminary data.</text>
</comment>
<keyword evidence="5" id="KW-1185">Reference proteome</keyword>
<organism evidence="4 5">
    <name type="scientific">Hydrocarboniphaga effusa AP103</name>
    <dbReference type="NCBI Taxonomy" id="1172194"/>
    <lineage>
        <taxon>Bacteria</taxon>
        <taxon>Pseudomonadati</taxon>
        <taxon>Pseudomonadota</taxon>
        <taxon>Gammaproteobacteria</taxon>
        <taxon>Nevskiales</taxon>
        <taxon>Nevskiaceae</taxon>
        <taxon>Hydrocarboniphaga</taxon>
    </lineage>
</organism>
<dbReference type="EMBL" id="AKGD01000002">
    <property type="protein sequence ID" value="EIT69614.1"/>
    <property type="molecule type" value="Genomic_DNA"/>
</dbReference>
<dbReference type="AlphaFoldDB" id="I7ZCL7"/>
<proteinExistence type="predicted"/>
<reference evidence="4 5" key="1">
    <citation type="journal article" date="2012" name="J. Bacteriol.">
        <title>Genome Sequence of n-Alkane-Degrading Hydrocarboniphaga effusa Strain AP103T (ATCC BAA-332T).</title>
        <authorList>
            <person name="Chang H.K."/>
            <person name="Zylstra G.J."/>
            <person name="Chae J.C."/>
        </authorList>
    </citation>
    <scope>NUCLEOTIDE SEQUENCE [LARGE SCALE GENOMIC DNA]</scope>
    <source>
        <strain evidence="4 5">AP103</strain>
    </source>
</reference>
<dbReference type="STRING" id="1172194.WQQ_31960"/>
<feature type="chain" id="PRO_5003712929" evidence="3">
    <location>
        <begin position="27"/>
        <end position="206"/>
    </location>
</feature>
<feature type="compositionally biased region" description="Pro residues" evidence="2">
    <location>
        <begin position="51"/>
        <end position="68"/>
    </location>
</feature>